<dbReference type="GeneID" id="65566579"/>
<dbReference type="GO" id="GO:0009384">
    <property type="term" value="F:N-acylmannosamine kinase activity"/>
    <property type="evidence" value="ECO:0007669"/>
    <property type="project" value="TreeGrafter"/>
</dbReference>
<protein>
    <submittedName>
        <fullName evidence="1">ROK family protein</fullName>
    </submittedName>
</protein>
<dbReference type="InterPro" id="IPR000600">
    <property type="entry name" value="ROK"/>
</dbReference>
<dbReference type="GO" id="GO:0008761">
    <property type="term" value="F:UDP-N-acetylglucosamine 2-epimerase activity"/>
    <property type="evidence" value="ECO:0007669"/>
    <property type="project" value="TreeGrafter"/>
</dbReference>
<dbReference type="InterPro" id="IPR043129">
    <property type="entry name" value="ATPase_NBD"/>
</dbReference>
<dbReference type="RefSeq" id="WP_214420283.1">
    <property type="nucleotide sequence ID" value="NZ_CP075546.1"/>
</dbReference>
<dbReference type="AlphaFoldDB" id="A0A8E7EJV5"/>
<dbReference type="PROSITE" id="PS01125">
    <property type="entry name" value="ROK"/>
    <property type="match status" value="1"/>
</dbReference>
<dbReference type="PANTHER" id="PTHR18964">
    <property type="entry name" value="ROK (REPRESSOR, ORF, KINASE) FAMILY"/>
    <property type="match status" value="1"/>
</dbReference>
<dbReference type="SUPFAM" id="SSF53067">
    <property type="entry name" value="Actin-like ATPase domain"/>
    <property type="match status" value="1"/>
</dbReference>
<dbReference type="KEGG" id="mrtj:KHC33_02930"/>
<keyword evidence="2" id="KW-1185">Reference proteome</keyword>
<dbReference type="Gene3D" id="3.30.420.40">
    <property type="match status" value="2"/>
</dbReference>
<dbReference type="PANTHER" id="PTHR18964:SF149">
    <property type="entry name" value="BIFUNCTIONAL UDP-N-ACETYLGLUCOSAMINE 2-EPIMERASE_N-ACETYLMANNOSAMINE KINASE"/>
    <property type="match status" value="1"/>
</dbReference>
<proteinExistence type="predicted"/>
<gene>
    <name evidence="1" type="ORF">KHC33_02930</name>
</gene>
<evidence type="ECO:0000313" key="2">
    <source>
        <dbReference type="Proteomes" id="UP000680656"/>
    </source>
</evidence>
<reference evidence="1 2" key="1">
    <citation type="submission" date="2021-05" db="EMBL/GenBank/DDBJ databases">
        <title>A novel Methanospirillum isolate from a pyrite-forming mixed culture.</title>
        <authorList>
            <person name="Bunk B."/>
            <person name="Sproer C."/>
            <person name="Spring S."/>
            <person name="Pester M."/>
        </authorList>
    </citation>
    <scope>NUCLEOTIDE SEQUENCE [LARGE SCALE GENOMIC DNA]</scope>
    <source>
        <strain evidence="1 2">J.3.6.1-F.2.7.3</strain>
    </source>
</reference>
<evidence type="ECO:0000313" key="1">
    <source>
        <dbReference type="EMBL" id="QVV89489.1"/>
    </source>
</evidence>
<dbReference type="InterPro" id="IPR049874">
    <property type="entry name" value="ROK_cs"/>
</dbReference>
<name>A0A8E7EJV5_9EURY</name>
<dbReference type="Pfam" id="PF00480">
    <property type="entry name" value="ROK"/>
    <property type="match status" value="1"/>
</dbReference>
<dbReference type="Proteomes" id="UP000680656">
    <property type="component" value="Chromosome"/>
</dbReference>
<accession>A0A8E7EJV5</accession>
<sequence>MTERQYRIAGAADIGGTNTRVGLVQEDGKIIRMLRFPTPVTGTAGDIPLSIARAIHDIAGDIPLAGLGIAAAGPLDIRAGILDHPPNIPFDTVPIVVPLMEETHLPVIFRNDCRAAVLGEVCAGGASGYDTVVYITISTGIGGGVFTHGRVLTGRGGNAGEIGHFPVDSTYTFPCTCGLSGHWEGFASGRGIPVFFKEWCIAHNLPCTMTIASDILQLSITDPVYSGFLDALAQINGRGLSAVIVAYDPDCIILDGTVIQSHPDLLDQALLYTDRYLDLPDCKLSLLHGDAPLIGAAMAVFHPEMI</sequence>
<dbReference type="EMBL" id="CP075546">
    <property type="protein sequence ID" value="QVV89489.1"/>
    <property type="molecule type" value="Genomic_DNA"/>
</dbReference>
<organism evidence="1 2">
    <name type="scientific">Methanospirillum purgamenti</name>
    <dbReference type="NCBI Taxonomy" id="2834276"/>
    <lineage>
        <taxon>Archaea</taxon>
        <taxon>Methanobacteriati</taxon>
        <taxon>Methanobacteriota</taxon>
        <taxon>Stenosarchaea group</taxon>
        <taxon>Methanomicrobia</taxon>
        <taxon>Methanomicrobiales</taxon>
        <taxon>Methanospirillaceae</taxon>
        <taxon>Methanospirillum</taxon>
    </lineage>
</organism>